<evidence type="ECO:0000256" key="3">
    <source>
        <dbReference type="ARBA" id="ARBA00022692"/>
    </source>
</evidence>
<dbReference type="SMART" id="SM00918">
    <property type="entry name" value="Lig_chan-Glu_bd"/>
    <property type="match status" value="1"/>
</dbReference>
<keyword evidence="9" id="KW-1071">Ligand-gated ion channel</keyword>
<evidence type="ECO:0000256" key="7">
    <source>
        <dbReference type="ARBA" id="ARBA00023170"/>
    </source>
</evidence>
<comment type="caution">
    <text evidence="13">The sequence shown here is derived from an EMBL/GenBank/DDBJ whole genome shotgun (WGS) entry which is preliminary data.</text>
</comment>
<evidence type="ECO:0000256" key="10">
    <source>
        <dbReference type="ARBA" id="ARBA00023303"/>
    </source>
</evidence>
<dbReference type="SUPFAM" id="SSF53850">
    <property type="entry name" value="Periplasmic binding protein-like II"/>
    <property type="match status" value="1"/>
</dbReference>
<evidence type="ECO:0000256" key="5">
    <source>
        <dbReference type="ARBA" id="ARBA00023065"/>
    </source>
</evidence>
<feature type="non-terminal residue" evidence="13">
    <location>
        <position position="1"/>
    </location>
</feature>
<dbReference type="GO" id="GO:0016020">
    <property type="term" value="C:membrane"/>
    <property type="evidence" value="ECO:0007669"/>
    <property type="project" value="UniProtKB-SubCell"/>
</dbReference>
<sequence>MVVVSDDPVFLAAFAEWSIQGRLLVWSTRLLVVTRLPLPELHHLHKLLSMTNSMLLVVDDTKSHRHVLYTHVPYSQEDISIIQLAFWNGRRGLILSTSLSLFPEKFLKFIHRPTLTVAMVRSVLHQPVLKDDAEAPGGKKLYFTGPLASMLEYIATSLNMSYTFVEPSDLSYGIKKADGTWSGMVGMVTRKEADLAVGFFGMSASRSEAVEFMYPLGIEGLKIMASSGKTEVDSWGFLLPLKFAVWMAIFGVLLVTPVSAFVLTSLDSTKVTEGNRRATDSF</sequence>
<keyword evidence="14" id="KW-1185">Reference proteome</keyword>
<evidence type="ECO:0000256" key="6">
    <source>
        <dbReference type="ARBA" id="ARBA00023136"/>
    </source>
</evidence>
<name>A0A8J5JTX8_HOMAM</name>
<evidence type="ECO:0000256" key="2">
    <source>
        <dbReference type="ARBA" id="ARBA00022448"/>
    </source>
</evidence>
<dbReference type="Proteomes" id="UP000747542">
    <property type="component" value="Unassembled WGS sequence"/>
</dbReference>
<dbReference type="InterPro" id="IPR019594">
    <property type="entry name" value="Glu/Gly-bd"/>
</dbReference>
<feature type="domain" description="Ionotropic glutamate receptor L-glutamate and glycine-binding" evidence="12">
    <location>
        <begin position="127"/>
        <end position="190"/>
    </location>
</feature>
<evidence type="ECO:0000259" key="12">
    <source>
        <dbReference type="SMART" id="SM00918"/>
    </source>
</evidence>
<keyword evidence="3 11" id="KW-0812">Transmembrane</keyword>
<evidence type="ECO:0000256" key="4">
    <source>
        <dbReference type="ARBA" id="ARBA00022989"/>
    </source>
</evidence>
<protein>
    <submittedName>
        <fullName evidence="13">Glutamate receptor U1-like 8</fullName>
    </submittedName>
</protein>
<keyword evidence="10" id="KW-0407">Ion channel</keyword>
<keyword evidence="2" id="KW-0813">Transport</keyword>
<dbReference type="GO" id="GO:0015276">
    <property type="term" value="F:ligand-gated monoatomic ion channel activity"/>
    <property type="evidence" value="ECO:0007669"/>
    <property type="project" value="InterPro"/>
</dbReference>
<dbReference type="Gene3D" id="3.40.190.10">
    <property type="entry name" value="Periplasmic binding protein-like II"/>
    <property type="match status" value="1"/>
</dbReference>
<keyword evidence="4 11" id="KW-1133">Transmembrane helix</keyword>
<dbReference type="Pfam" id="PF10613">
    <property type="entry name" value="Lig_chan-Glu_bd"/>
    <property type="match status" value="1"/>
</dbReference>
<proteinExistence type="predicted"/>
<gene>
    <name evidence="13" type="primary">kbp-L8</name>
    <name evidence="13" type="ORF">Hamer_G007913</name>
</gene>
<keyword evidence="8" id="KW-0325">Glycoprotein</keyword>
<comment type="subcellular location">
    <subcellularLocation>
        <location evidence="1">Membrane</location>
        <topology evidence="1">Multi-pass membrane protein</topology>
    </subcellularLocation>
</comment>
<evidence type="ECO:0000256" key="9">
    <source>
        <dbReference type="ARBA" id="ARBA00023286"/>
    </source>
</evidence>
<keyword evidence="5" id="KW-0406">Ion transport</keyword>
<evidence type="ECO:0000256" key="8">
    <source>
        <dbReference type="ARBA" id="ARBA00023180"/>
    </source>
</evidence>
<dbReference type="InterPro" id="IPR015683">
    <property type="entry name" value="Ionotropic_Glu_rcpt"/>
</dbReference>
<accession>A0A8J5JTX8</accession>
<keyword evidence="7 13" id="KW-0675">Receptor</keyword>
<dbReference type="AlphaFoldDB" id="A0A8J5JTX8"/>
<evidence type="ECO:0000256" key="11">
    <source>
        <dbReference type="SAM" id="Phobius"/>
    </source>
</evidence>
<feature type="transmembrane region" description="Helical" evidence="11">
    <location>
        <begin position="243"/>
        <end position="266"/>
    </location>
</feature>
<keyword evidence="6 11" id="KW-0472">Membrane</keyword>
<evidence type="ECO:0000313" key="14">
    <source>
        <dbReference type="Proteomes" id="UP000747542"/>
    </source>
</evidence>
<reference evidence="13" key="1">
    <citation type="journal article" date="2021" name="Sci. Adv.">
        <title>The American lobster genome reveals insights on longevity, neural, and immune adaptations.</title>
        <authorList>
            <person name="Polinski J.M."/>
            <person name="Zimin A.V."/>
            <person name="Clark K.F."/>
            <person name="Kohn A.B."/>
            <person name="Sadowski N."/>
            <person name="Timp W."/>
            <person name="Ptitsyn A."/>
            <person name="Khanna P."/>
            <person name="Romanova D.Y."/>
            <person name="Williams P."/>
            <person name="Greenwood S.J."/>
            <person name="Moroz L.L."/>
            <person name="Walt D.R."/>
            <person name="Bodnar A.G."/>
        </authorList>
    </citation>
    <scope>NUCLEOTIDE SEQUENCE</scope>
    <source>
        <strain evidence="13">GMGI-L3</strain>
    </source>
</reference>
<dbReference type="PANTHER" id="PTHR18966">
    <property type="entry name" value="IONOTROPIC GLUTAMATE RECEPTOR"/>
    <property type="match status" value="1"/>
</dbReference>
<evidence type="ECO:0000256" key="1">
    <source>
        <dbReference type="ARBA" id="ARBA00004141"/>
    </source>
</evidence>
<dbReference type="EMBL" id="JAHLQT010027705">
    <property type="protein sequence ID" value="KAG7162386.1"/>
    <property type="molecule type" value="Genomic_DNA"/>
</dbReference>
<evidence type="ECO:0000313" key="13">
    <source>
        <dbReference type="EMBL" id="KAG7162386.1"/>
    </source>
</evidence>
<organism evidence="13 14">
    <name type="scientific">Homarus americanus</name>
    <name type="common">American lobster</name>
    <dbReference type="NCBI Taxonomy" id="6706"/>
    <lineage>
        <taxon>Eukaryota</taxon>
        <taxon>Metazoa</taxon>
        <taxon>Ecdysozoa</taxon>
        <taxon>Arthropoda</taxon>
        <taxon>Crustacea</taxon>
        <taxon>Multicrustacea</taxon>
        <taxon>Malacostraca</taxon>
        <taxon>Eumalacostraca</taxon>
        <taxon>Eucarida</taxon>
        <taxon>Decapoda</taxon>
        <taxon>Pleocyemata</taxon>
        <taxon>Astacidea</taxon>
        <taxon>Nephropoidea</taxon>
        <taxon>Nephropidae</taxon>
        <taxon>Homarus</taxon>
    </lineage>
</organism>